<feature type="compositionally biased region" description="Polar residues" evidence="1">
    <location>
        <begin position="132"/>
        <end position="151"/>
    </location>
</feature>
<dbReference type="Proteomes" id="UP000187429">
    <property type="component" value="Unassembled WGS sequence"/>
</dbReference>
<proteinExistence type="predicted"/>
<evidence type="ECO:0000256" key="1">
    <source>
        <dbReference type="SAM" id="MobiDB-lite"/>
    </source>
</evidence>
<comment type="caution">
    <text evidence="2">The sequence shown here is derived from an EMBL/GenBank/DDBJ whole genome shotgun (WGS) entry which is preliminary data.</text>
</comment>
<reference evidence="3" key="1">
    <citation type="submission" date="2017-01" db="EMBL/GenBank/DDBJ databases">
        <authorList>
            <person name="Wang Y."/>
            <person name="White M."/>
            <person name="Kvist S."/>
            <person name="Moncalvo J.-M."/>
        </authorList>
    </citation>
    <scope>NUCLEOTIDE SEQUENCE [LARGE SCALE GENOMIC DNA]</scope>
    <source>
        <strain evidence="3">ID-206-W2</strain>
    </source>
</reference>
<protein>
    <submittedName>
        <fullName evidence="2">Uncharacterized protein</fullName>
    </submittedName>
</protein>
<evidence type="ECO:0000313" key="2">
    <source>
        <dbReference type="EMBL" id="OMJ29696.1"/>
    </source>
</evidence>
<organism evidence="2 3">
    <name type="scientific">Smittium culicis</name>
    <dbReference type="NCBI Taxonomy" id="133412"/>
    <lineage>
        <taxon>Eukaryota</taxon>
        <taxon>Fungi</taxon>
        <taxon>Fungi incertae sedis</taxon>
        <taxon>Zoopagomycota</taxon>
        <taxon>Kickxellomycotina</taxon>
        <taxon>Harpellomycetes</taxon>
        <taxon>Harpellales</taxon>
        <taxon>Legeriomycetaceae</taxon>
        <taxon>Smittium</taxon>
    </lineage>
</organism>
<name>A0A1R1YSD8_9FUNG</name>
<feature type="region of interest" description="Disordered" evidence="1">
    <location>
        <begin position="132"/>
        <end position="159"/>
    </location>
</feature>
<dbReference type="EMBL" id="LSSM01000207">
    <property type="protein sequence ID" value="OMJ29696.1"/>
    <property type="molecule type" value="Genomic_DNA"/>
</dbReference>
<evidence type="ECO:0000313" key="3">
    <source>
        <dbReference type="Proteomes" id="UP000187429"/>
    </source>
</evidence>
<dbReference type="OrthoDB" id="10461461at2759"/>
<accession>A0A1R1YSD8</accession>
<sequence length="1017" mass="116679">MVSANQRTNNLDKSLQNFQKILQVKKIKRALALWRFKNIYYLARKVEKIHPYFFPGSENTNLQSIAKSFKSNGLGISQNVYKVADNTHRCYSNISNSPTYNYNTIPYSSSAFGNKTSLHTFDDEHLNLSHSESVTLSSPQTNHNLQFNNPKSNKRNRDFNTPRVAKGKIIKLPSKLSNLNSPQSILTLKKNINPQESLKAGKYCYKKSLLSSPVLPYYLNHPPSAVKKSAFKKERNSSIKKYSILCKKVSKKFIKKYNVNHNIHYSSLTQKGIPTTPTPTRTKLTKFVSNPEKYVVKTNNQINLEHELDKSPSGSVYFEKLSIKIPSSPAFSDFINFENDEKSNSVSTKPITYKINRLPNVNYIENTGASFLKSEIPRLSIEAPRNMPKMYQRYLNSFINKSHSDLVPKLSYKNSTKTNTTENSNELTKYVYSSTNSSNHISRPSSNGFLYCNEVFDKIPNDFEENLDIESTQLDENLIFKFEEISTRCQKSIKIDSLCDIFYSWADITNTLLNSREMMESKIEYNQISRIFKKFSQHIKVRNGFVGFNTNPQNSLHKQDLSELTNFNFSNLAQTTEVSKIAKESILYSDHIRDFDNVYNHSSFHSSNNSIKLPSPLSIGLGSNLNYYHSLQGDTFESNSRFMSAKIHGFMENLSQSYRFKLQNVAQLESFMQWKAKSSKLVNTLVNFALDGSDAFPLKKIHKYFHFWRRMAISLKLNRDQTNSFSSDAQSLQDHVSIAHELQDSYNDSVYINNYRQNISSNNRHINQRVSFSDNTDSIINHSINAGKSGDIPEGLLNDSINFNERVGHNGNLERLKAIEENSINSVPKPLSNKETTNIKNYTFYSDEHTLEKRNLSISDSKDRIILDIVKSSINIIKTEPGPGYMQLFHSNYVHEPSMSLYKNENLQLGLAKSINQRPIAFSNDIGANPGKTNNLNDNNNNLINTQTNEREFEDIHKAEKHLTISKEKSDVLDDNEIVIEPDFFSNRRVMRICFLFWIHRSSRSNLIQALDILAHS</sequence>
<gene>
    <name evidence="2" type="ORF">AYI69_g778</name>
</gene>
<keyword evidence="3" id="KW-1185">Reference proteome</keyword>
<dbReference type="AlphaFoldDB" id="A0A1R1YSD8"/>